<keyword evidence="5" id="KW-0804">Transcription</keyword>
<evidence type="ECO:0000256" key="2">
    <source>
        <dbReference type="ARBA" id="ARBA00022833"/>
    </source>
</evidence>
<keyword evidence="10" id="KW-1185">Reference proteome</keyword>
<dbReference type="VEuPathDB" id="FungiDB:ASPCADRAFT_144924"/>
<evidence type="ECO:0000256" key="6">
    <source>
        <dbReference type="ARBA" id="ARBA00023242"/>
    </source>
</evidence>
<dbReference type="Pfam" id="PF04082">
    <property type="entry name" value="Fungal_trans"/>
    <property type="match status" value="1"/>
</dbReference>
<accession>A0A1R3RPR7</accession>
<reference evidence="10" key="1">
    <citation type="journal article" date="2017" name="Genome Biol.">
        <title>Comparative genomics reveals high biological diversity and specific adaptations in the industrially and medically important fungal genus Aspergillus.</title>
        <authorList>
            <person name="de Vries R.P."/>
            <person name="Riley R."/>
            <person name="Wiebenga A."/>
            <person name="Aguilar-Osorio G."/>
            <person name="Amillis S."/>
            <person name="Uchima C.A."/>
            <person name="Anderluh G."/>
            <person name="Asadollahi M."/>
            <person name="Askin M."/>
            <person name="Barry K."/>
            <person name="Battaglia E."/>
            <person name="Bayram O."/>
            <person name="Benocci T."/>
            <person name="Braus-Stromeyer S.A."/>
            <person name="Caldana C."/>
            <person name="Canovas D."/>
            <person name="Cerqueira G.C."/>
            <person name="Chen F."/>
            <person name="Chen W."/>
            <person name="Choi C."/>
            <person name="Clum A."/>
            <person name="Dos Santos R.A."/>
            <person name="Damasio A.R."/>
            <person name="Diallinas G."/>
            <person name="Emri T."/>
            <person name="Fekete E."/>
            <person name="Flipphi M."/>
            <person name="Freyberg S."/>
            <person name="Gallo A."/>
            <person name="Gournas C."/>
            <person name="Habgood R."/>
            <person name="Hainaut M."/>
            <person name="Harispe M.L."/>
            <person name="Henrissat B."/>
            <person name="Hilden K.S."/>
            <person name="Hope R."/>
            <person name="Hossain A."/>
            <person name="Karabika E."/>
            <person name="Karaffa L."/>
            <person name="Karanyi Z."/>
            <person name="Krasevec N."/>
            <person name="Kuo A."/>
            <person name="Kusch H."/>
            <person name="LaButti K."/>
            <person name="Lagendijk E.L."/>
            <person name="Lapidus A."/>
            <person name="Levasseur A."/>
            <person name="Lindquist E."/>
            <person name="Lipzen A."/>
            <person name="Logrieco A.F."/>
            <person name="MacCabe A."/>
            <person name="Maekelae M.R."/>
            <person name="Malavazi I."/>
            <person name="Melin P."/>
            <person name="Meyer V."/>
            <person name="Mielnichuk N."/>
            <person name="Miskei M."/>
            <person name="Molnar A.P."/>
            <person name="Mule G."/>
            <person name="Ngan C.Y."/>
            <person name="Orejas M."/>
            <person name="Orosz E."/>
            <person name="Ouedraogo J.P."/>
            <person name="Overkamp K.M."/>
            <person name="Park H.-S."/>
            <person name="Perrone G."/>
            <person name="Piumi F."/>
            <person name="Punt P.J."/>
            <person name="Ram A.F."/>
            <person name="Ramon A."/>
            <person name="Rauscher S."/>
            <person name="Record E."/>
            <person name="Riano-Pachon D.M."/>
            <person name="Robert V."/>
            <person name="Roehrig J."/>
            <person name="Ruller R."/>
            <person name="Salamov A."/>
            <person name="Salih N.S."/>
            <person name="Samson R.A."/>
            <person name="Sandor E."/>
            <person name="Sanguinetti M."/>
            <person name="Schuetze T."/>
            <person name="Sepcic K."/>
            <person name="Shelest E."/>
            <person name="Sherlock G."/>
            <person name="Sophianopoulou V."/>
            <person name="Squina F.M."/>
            <person name="Sun H."/>
            <person name="Susca A."/>
            <person name="Todd R.B."/>
            <person name="Tsang A."/>
            <person name="Unkles S.E."/>
            <person name="van de Wiele N."/>
            <person name="van Rossen-Uffink D."/>
            <person name="Oliveira J.V."/>
            <person name="Vesth T.C."/>
            <person name="Visser J."/>
            <person name="Yu J.-H."/>
            <person name="Zhou M."/>
            <person name="Andersen M.R."/>
            <person name="Archer D.B."/>
            <person name="Baker S.E."/>
            <person name="Benoit I."/>
            <person name="Brakhage A.A."/>
            <person name="Braus G.H."/>
            <person name="Fischer R."/>
            <person name="Frisvad J.C."/>
            <person name="Goldman G.H."/>
            <person name="Houbraken J."/>
            <person name="Oakley B."/>
            <person name="Pocsi I."/>
            <person name="Scazzocchio C."/>
            <person name="Seiboth B."/>
            <person name="vanKuyk P.A."/>
            <person name="Wortman J."/>
            <person name="Dyer P.S."/>
            <person name="Grigoriev I.V."/>
        </authorList>
    </citation>
    <scope>NUCLEOTIDE SEQUENCE [LARGE SCALE GENOMIC DNA]</scope>
    <source>
        <strain evidence="10">ITEM 5010</strain>
    </source>
</reference>
<keyword evidence="2" id="KW-0862">Zinc</keyword>
<dbReference type="GO" id="GO:0005634">
    <property type="term" value="C:nucleus"/>
    <property type="evidence" value="ECO:0007669"/>
    <property type="project" value="UniProtKB-SubCell"/>
</dbReference>
<feature type="domain" description="Xylanolytic transcriptional activator regulatory" evidence="8">
    <location>
        <begin position="44"/>
        <end position="172"/>
    </location>
</feature>
<dbReference type="PANTHER" id="PTHR31845:SF39">
    <property type="entry name" value="TRANSCRIPTION FACTOR PBCR-RELATED"/>
    <property type="match status" value="1"/>
</dbReference>
<dbReference type="OMA" id="THIATTM"/>
<dbReference type="InterPro" id="IPR007219">
    <property type="entry name" value="XnlR_reg_dom"/>
</dbReference>
<evidence type="ECO:0000256" key="7">
    <source>
        <dbReference type="SAM" id="MobiDB-lite"/>
    </source>
</evidence>
<dbReference type="PANTHER" id="PTHR31845">
    <property type="entry name" value="FINGER DOMAIN PROTEIN, PUTATIVE-RELATED"/>
    <property type="match status" value="1"/>
</dbReference>
<dbReference type="GO" id="GO:0008270">
    <property type="term" value="F:zinc ion binding"/>
    <property type="evidence" value="ECO:0007669"/>
    <property type="project" value="InterPro"/>
</dbReference>
<keyword evidence="4" id="KW-0238">DNA-binding</keyword>
<dbReference type="InterPro" id="IPR051089">
    <property type="entry name" value="prtT"/>
</dbReference>
<evidence type="ECO:0000256" key="1">
    <source>
        <dbReference type="ARBA" id="ARBA00004123"/>
    </source>
</evidence>
<evidence type="ECO:0000313" key="9">
    <source>
        <dbReference type="EMBL" id="OOF96469.1"/>
    </source>
</evidence>
<organism evidence="9 10">
    <name type="scientific">Aspergillus carbonarius (strain ITEM 5010)</name>
    <dbReference type="NCBI Taxonomy" id="602072"/>
    <lineage>
        <taxon>Eukaryota</taxon>
        <taxon>Fungi</taxon>
        <taxon>Dikarya</taxon>
        <taxon>Ascomycota</taxon>
        <taxon>Pezizomycotina</taxon>
        <taxon>Eurotiomycetes</taxon>
        <taxon>Eurotiomycetidae</taxon>
        <taxon>Eurotiales</taxon>
        <taxon>Aspergillaceae</taxon>
        <taxon>Aspergillus</taxon>
        <taxon>Aspergillus subgen. Circumdati</taxon>
    </lineage>
</organism>
<dbReference type="GO" id="GO:0000981">
    <property type="term" value="F:DNA-binding transcription factor activity, RNA polymerase II-specific"/>
    <property type="evidence" value="ECO:0007669"/>
    <property type="project" value="TreeGrafter"/>
</dbReference>
<dbReference type="STRING" id="602072.A0A1R3RPR7"/>
<keyword evidence="6" id="KW-0539">Nucleus</keyword>
<protein>
    <recommendedName>
        <fullName evidence="8">Xylanolytic transcriptional activator regulatory domain-containing protein</fullName>
    </recommendedName>
</protein>
<dbReference type="Proteomes" id="UP000188318">
    <property type="component" value="Unassembled WGS sequence"/>
</dbReference>
<dbReference type="EMBL" id="KV907498">
    <property type="protein sequence ID" value="OOF96469.1"/>
    <property type="molecule type" value="Genomic_DNA"/>
</dbReference>
<comment type="subcellular location">
    <subcellularLocation>
        <location evidence="1">Nucleus</location>
    </subcellularLocation>
</comment>
<evidence type="ECO:0000256" key="5">
    <source>
        <dbReference type="ARBA" id="ARBA00023163"/>
    </source>
</evidence>
<evidence type="ECO:0000256" key="3">
    <source>
        <dbReference type="ARBA" id="ARBA00023015"/>
    </source>
</evidence>
<keyword evidence="3" id="KW-0805">Transcription regulation</keyword>
<dbReference type="GO" id="GO:0006351">
    <property type="term" value="P:DNA-templated transcription"/>
    <property type="evidence" value="ECO:0007669"/>
    <property type="project" value="InterPro"/>
</dbReference>
<dbReference type="GO" id="GO:0000976">
    <property type="term" value="F:transcription cis-regulatory region binding"/>
    <property type="evidence" value="ECO:0007669"/>
    <property type="project" value="TreeGrafter"/>
</dbReference>
<sequence>MRFPAGSGDVVDRGIISLDTAQMLVSVFVNDLTPFYPVVVLPPDTDAESLRTASPALFLSILAASSLTLDTPYSELLNEELLKLYAERFFLKQEKSVELIQAILLMLIFYFPPKSRLQGQYYQYTHIATTMALELGIAAGAAGKKNHRCHNGDGNLPASTHSAQARAVLGCYHFASNIGIRTHRPNMLCFNGVIEGYMSYLRESANVLDQQIAAWFEIQRIVDDALSSLGHDNPLLETPVRESQMIPLLKWFDSHMLHWKKSTLIDLHTTWMTLEYHYMYLAIYELAAGEGYRDPDAPTRKYYTLPPLEGDMERRKANVPLSAARVQIITKWMLAAHQMLDAFLECDISTLRKLPNMSYTRMVVGISSLLRIYHTTQSGPLSELIPAQMINVDEYLDRVSQALLEASGEKKYRVPSKWYHVVAVKNRDWYEQLQRRTGPRAVDGHSYPRGGLLPPASGVPMIEPPRGPGSAAILPSLGSWMTGPAYGESWYAEDCAGRSDPSRAVPAMNTSLMYMPVASGVEGAFPPEGNDWRLDESMDEETA</sequence>
<name>A0A1R3RPR7_ASPC5</name>
<evidence type="ECO:0000256" key="4">
    <source>
        <dbReference type="ARBA" id="ARBA00023125"/>
    </source>
</evidence>
<feature type="region of interest" description="Disordered" evidence="7">
    <location>
        <begin position="440"/>
        <end position="467"/>
    </location>
</feature>
<dbReference type="AlphaFoldDB" id="A0A1R3RPR7"/>
<dbReference type="CDD" id="cd12148">
    <property type="entry name" value="fungal_TF_MHR"/>
    <property type="match status" value="1"/>
</dbReference>
<evidence type="ECO:0000259" key="8">
    <source>
        <dbReference type="Pfam" id="PF04082"/>
    </source>
</evidence>
<proteinExistence type="predicted"/>
<gene>
    <name evidence="9" type="ORF">ASPCADRAFT_144924</name>
</gene>
<evidence type="ECO:0000313" key="10">
    <source>
        <dbReference type="Proteomes" id="UP000188318"/>
    </source>
</evidence>
<dbReference type="OrthoDB" id="3365636at2759"/>